<evidence type="ECO:0000313" key="11">
    <source>
        <dbReference type="EMBL" id="SFL66626.1"/>
    </source>
</evidence>
<dbReference type="Gene3D" id="3.30.470.30">
    <property type="entry name" value="DNA ligase/mRNA capping enzyme"/>
    <property type="match status" value="1"/>
</dbReference>
<feature type="signal peptide" evidence="8">
    <location>
        <begin position="1"/>
        <end position="19"/>
    </location>
</feature>
<evidence type="ECO:0000313" key="12">
    <source>
        <dbReference type="Proteomes" id="UP000186599"/>
    </source>
</evidence>
<dbReference type="InterPro" id="IPR033136">
    <property type="entry name" value="DNA_ligase_CS"/>
</dbReference>
<evidence type="ECO:0000256" key="6">
    <source>
        <dbReference type="ARBA" id="ARBA00034005"/>
    </source>
</evidence>
<evidence type="ECO:0000256" key="5">
    <source>
        <dbReference type="ARBA" id="ARBA00023204"/>
    </source>
</evidence>
<name>A0A1I4JKJ1_9GAMM</name>
<comment type="similarity">
    <text evidence="7">Belongs to the NAD-dependent DNA ligase family. LigB subfamily.</text>
</comment>
<dbReference type="SMART" id="SM00532">
    <property type="entry name" value="LIGANc"/>
    <property type="match status" value="1"/>
</dbReference>
<feature type="chain" id="PRO_5010473118" description="DNA ligase B" evidence="8">
    <location>
        <begin position="20"/>
        <end position="545"/>
    </location>
</feature>
<keyword evidence="4 7" id="KW-0520">NAD</keyword>
<gene>
    <name evidence="7" type="primary">ligB</name>
    <name evidence="11" type="ORF">SAMN04487855_0615</name>
    <name evidence="10" type="ORF">SAMN05216589_1011</name>
</gene>
<dbReference type="PANTHER" id="PTHR47810:SF1">
    <property type="entry name" value="DNA LIGASE B"/>
    <property type="match status" value="1"/>
</dbReference>
<evidence type="ECO:0000256" key="8">
    <source>
        <dbReference type="SAM" id="SignalP"/>
    </source>
</evidence>
<organism evidence="11 12">
    <name type="scientific">Halopseudomonas bauzanensis</name>
    <dbReference type="NCBI Taxonomy" id="653930"/>
    <lineage>
        <taxon>Bacteria</taxon>
        <taxon>Pseudomonadati</taxon>
        <taxon>Pseudomonadota</taxon>
        <taxon>Gammaproteobacteria</taxon>
        <taxon>Pseudomonadales</taxon>
        <taxon>Pseudomonadaceae</taxon>
        <taxon>Halopseudomonas</taxon>
    </lineage>
</organism>
<dbReference type="InterPro" id="IPR013840">
    <property type="entry name" value="DNAligase_N"/>
</dbReference>
<keyword evidence="5 7" id="KW-0234">DNA repair</keyword>
<dbReference type="EMBL" id="FOGN01000001">
    <property type="protein sequence ID" value="SER59234.1"/>
    <property type="molecule type" value="Genomic_DNA"/>
</dbReference>
<dbReference type="SUPFAM" id="SSF50249">
    <property type="entry name" value="Nucleic acid-binding proteins"/>
    <property type="match status" value="1"/>
</dbReference>
<dbReference type="AlphaFoldDB" id="A0A1I4JKJ1"/>
<feature type="active site" description="N6-AMP-lysine intermediate" evidence="7">
    <location>
        <position position="118"/>
    </location>
</feature>
<evidence type="ECO:0000259" key="9">
    <source>
        <dbReference type="SMART" id="SM00532"/>
    </source>
</evidence>
<dbReference type="Gene3D" id="1.10.150.20">
    <property type="entry name" value="5' to 3' exonuclease, C-terminal subdomain"/>
    <property type="match status" value="1"/>
</dbReference>
<evidence type="ECO:0000256" key="4">
    <source>
        <dbReference type="ARBA" id="ARBA00023027"/>
    </source>
</evidence>
<dbReference type="InterPro" id="IPR004150">
    <property type="entry name" value="NAD_DNA_ligase_OB"/>
</dbReference>
<evidence type="ECO:0000256" key="3">
    <source>
        <dbReference type="ARBA" id="ARBA00022763"/>
    </source>
</evidence>
<comment type="catalytic activity">
    <reaction evidence="6 7">
        <text>NAD(+) + (deoxyribonucleotide)n-3'-hydroxyl + 5'-phospho-(deoxyribonucleotide)m = (deoxyribonucleotide)n+m + AMP + beta-nicotinamide D-nucleotide.</text>
        <dbReference type="EC" id="6.5.1.2"/>
    </reaction>
</comment>
<dbReference type="InterPro" id="IPR018239">
    <property type="entry name" value="DNA_ligase_AS"/>
</dbReference>
<keyword evidence="8" id="KW-0732">Signal</keyword>
<dbReference type="NCBIfam" id="NF005987">
    <property type="entry name" value="PRK08097.1"/>
    <property type="match status" value="1"/>
</dbReference>
<dbReference type="GO" id="GO:0006260">
    <property type="term" value="P:DNA replication"/>
    <property type="evidence" value="ECO:0007669"/>
    <property type="project" value="UniProtKB-KW"/>
</dbReference>
<protein>
    <recommendedName>
        <fullName evidence="7">DNA ligase B</fullName>
        <ecNumber evidence="7">6.5.1.2</ecNumber>
    </recommendedName>
    <alternativeName>
        <fullName evidence="7">Polydeoxyribonucleotide synthase [NAD(+)] B</fullName>
    </alternativeName>
</protein>
<dbReference type="Gene3D" id="2.40.50.140">
    <property type="entry name" value="Nucleic acid-binding proteins"/>
    <property type="match status" value="1"/>
</dbReference>
<dbReference type="GO" id="GO:0003911">
    <property type="term" value="F:DNA ligase (NAD+) activity"/>
    <property type="evidence" value="ECO:0007669"/>
    <property type="project" value="UniProtKB-UniRule"/>
</dbReference>
<dbReference type="GO" id="GO:0006281">
    <property type="term" value="P:DNA repair"/>
    <property type="evidence" value="ECO:0007669"/>
    <property type="project" value="UniProtKB-KW"/>
</dbReference>
<dbReference type="PANTHER" id="PTHR47810">
    <property type="entry name" value="DNA LIGASE"/>
    <property type="match status" value="1"/>
</dbReference>
<evidence type="ECO:0000256" key="1">
    <source>
        <dbReference type="ARBA" id="ARBA00022598"/>
    </source>
</evidence>
<feature type="domain" description="NAD-dependent DNA ligase N-terminal" evidence="9">
    <location>
        <begin position="25"/>
        <end position="419"/>
    </location>
</feature>
<dbReference type="HAMAP" id="MF_01587">
    <property type="entry name" value="DNA_ligase_B"/>
    <property type="match status" value="1"/>
</dbReference>
<reference evidence="12 13" key="1">
    <citation type="submission" date="2016-10" db="EMBL/GenBank/DDBJ databases">
        <authorList>
            <person name="de Groot N.N."/>
        </authorList>
    </citation>
    <scope>NUCLEOTIDE SEQUENCE [LARGE SCALE GENOMIC DNA]</scope>
    <source>
        <strain evidence="11 12">CGMCC 1.9095</strain>
        <strain evidence="10 13">DSM 22558</strain>
    </source>
</reference>
<sequence length="545" mass="60981">MLRIWITIGLYLATRLANADCADLPAKADITALAEQVQHWDQAYHEQGHSQVPDDIYDQALLQLRRWQSCSPAPSPAYRPRAGKQGHAVPQTGLAKVHTQAETADWIKPRTDLWIQPKVDGVAVTLEYHQGRLVRATSRGDGWQGEDWTTTVQRLPAVLQRWPQSIDLVLQGELYWRLSNHVQSRDGGAGARSRIAGLMNRQQLADDELADIGLFVWDWPDGPAQMTERLAQMTRAGLDTARYTLPITDLRSAQTQRQHWFSTPLPFATDGVVLRQSQRPSASDWQAETPYWAVAWKHPPQRALARVRDIEFGIGRSGRITPVLQLDPVELDDRRIRRVSAGSLQRWRALDVLPGDRISIRLSGQTIPQLEEVIIRTTDRTTVNVPDPTRYHPLSCWTSEDGCRDQFLARLEWLSSANGLDLRGVGPGTWQCLLNTGALTGMLDWLDTRALPPTCGNQLAGLLQPATERGFLQWLRALSMPPSGDAVLPEQWTVLAARTQQDWETQPGIGPHRARQLVAFFNHPQVESLRARLAAAGVHGFAVSG</sequence>
<dbReference type="PROSITE" id="PS01056">
    <property type="entry name" value="DNA_LIGASE_N2"/>
    <property type="match status" value="1"/>
</dbReference>
<dbReference type="EMBL" id="FOUA01000001">
    <property type="protein sequence ID" value="SFL66626.1"/>
    <property type="molecule type" value="Genomic_DNA"/>
</dbReference>
<dbReference type="OrthoDB" id="9759736at2"/>
<dbReference type="STRING" id="653930.SAMN05216589_1011"/>
<dbReference type="Gene3D" id="1.10.287.610">
    <property type="entry name" value="Helix hairpin bin"/>
    <property type="match status" value="1"/>
</dbReference>
<evidence type="ECO:0000313" key="10">
    <source>
        <dbReference type="EMBL" id="SER59234.1"/>
    </source>
</evidence>
<evidence type="ECO:0000256" key="7">
    <source>
        <dbReference type="HAMAP-Rule" id="MF_01587"/>
    </source>
</evidence>
<dbReference type="EC" id="6.5.1.2" evidence="7"/>
<keyword evidence="2 7" id="KW-0235">DNA replication</keyword>
<dbReference type="InterPro" id="IPR013839">
    <property type="entry name" value="DNAligase_adenylation"/>
</dbReference>
<keyword evidence="1 7" id="KW-0436">Ligase</keyword>
<dbReference type="Pfam" id="PF03120">
    <property type="entry name" value="OB_DNA_ligase"/>
    <property type="match status" value="1"/>
</dbReference>
<comment type="function">
    <text evidence="7">Catalyzes the formation of phosphodiester linkages between 5'-phosphoryl and 3'-hydroxyl groups in double-stranded DNA using NAD as a coenzyme and as the energy source for the reaction.</text>
</comment>
<dbReference type="SUPFAM" id="SSF47781">
    <property type="entry name" value="RuvA domain 2-like"/>
    <property type="match status" value="1"/>
</dbReference>
<dbReference type="SUPFAM" id="SSF56091">
    <property type="entry name" value="DNA ligase/mRNA capping enzyme, catalytic domain"/>
    <property type="match status" value="1"/>
</dbReference>
<proteinExistence type="inferred from homology"/>
<dbReference type="InterPro" id="IPR020923">
    <property type="entry name" value="DNA_ligase_B"/>
</dbReference>
<dbReference type="Pfam" id="PF01653">
    <property type="entry name" value="DNA_ligase_aden"/>
    <property type="match status" value="1"/>
</dbReference>
<dbReference type="Proteomes" id="UP000186599">
    <property type="component" value="Unassembled WGS sequence"/>
</dbReference>
<dbReference type="InterPro" id="IPR012340">
    <property type="entry name" value="NA-bd_OB-fold"/>
</dbReference>
<keyword evidence="12" id="KW-1185">Reference proteome</keyword>
<dbReference type="RefSeq" id="WP_074778125.1">
    <property type="nucleotide sequence ID" value="NZ_FOGN01000001.1"/>
</dbReference>
<evidence type="ECO:0000256" key="2">
    <source>
        <dbReference type="ARBA" id="ARBA00022705"/>
    </source>
</evidence>
<keyword evidence="3 7" id="KW-0227">DNA damage</keyword>
<accession>A0A1I4JKJ1</accession>
<evidence type="ECO:0000313" key="13">
    <source>
        <dbReference type="Proteomes" id="UP000186904"/>
    </source>
</evidence>
<dbReference type="InterPro" id="IPR050326">
    <property type="entry name" value="NAD_dep_DNA_ligaseB"/>
</dbReference>
<dbReference type="InterPro" id="IPR010994">
    <property type="entry name" value="RuvA_2-like"/>
</dbReference>
<dbReference type="PROSITE" id="PS01055">
    <property type="entry name" value="DNA_LIGASE_N1"/>
    <property type="match status" value="1"/>
</dbReference>
<dbReference type="Proteomes" id="UP000186904">
    <property type="component" value="Unassembled WGS sequence"/>
</dbReference>